<sequence length="337" mass="37459">MKIPVILLVILTFCGCSLDANAKEDTTFKILTYNVQNLMDDKLDGTEYEEYKPSASWNTDAYYQRLKKVAQVLSYRDIGLCDVLVLQEVENATVVEDLLRRHLARKGYIWFATAREKGGAISTALISRQKPERVLVHQVPSARPVIEAVFATEEGYVSVFAVHAKSQIGDPGETEALRLEMARTVTGAAGKDNDHLIVVCGDFNEDPDAFTQGSGNQTALIQTTSSEARPFMATGSFGITGMQEEVFADAWYSPFLDEENHFTLAGSCYFSGQWHRYDQFLGNGMLFDRKGWEYGSCKVIAPSFCSNADQTPLGWRVESKSGVSDHYPVLLTLVKTL</sequence>
<dbReference type="OrthoDB" id="184983at2"/>
<dbReference type="Proteomes" id="UP000005632">
    <property type="component" value="Chromosome"/>
</dbReference>
<dbReference type="HOGENOM" id="CLU_058239_0_0_12"/>
<dbReference type="AlphaFoldDB" id="G8QTJ3"/>
<accession>G8QTJ3</accession>
<gene>
    <name evidence="3" type="ordered locus">SpiGrapes_2473</name>
</gene>
<dbReference type="SUPFAM" id="SSF56219">
    <property type="entry name" value="DNase I-like"/>
    <property type="match status" value="1"/>
</dbReference>
<feature type="domain" description="Endonuclease/exonuclease/phosphatase" evidence="2">
    <location>
        <begin position="30"/>
        <end position="209"/>
    </location>
</feature>
<dbReference type="Gene3D" id="3.60.10.10">
    <property type="entry name" value="Endonuclease/exonuclease/phosphatase"/>
    <property type="match status" value="1"/>
</dbReference>
<dbReference type="eggNOG" id="COG3568">
    <property type="taxonomic scope" value="Bacteria"/>
</dbReference>
<reference evidence="3 4" key="1">
    <citation type="submission" date="2011-11" db="EMBL/GenBank/DDBJ databases">
        <title>Complete sequence of Spirochaeta sp. grapes.</title>
        <authorList>
            <consortium name="US DOE Joint Genome Institute"/>
            <person name="Lucas S."/>
            <person name="Han J."/>
            <person name="Lapidus A."/>
            <person name="Cheng J.-F."/>
            <person name="Goodwin L."/>
            <person name="Pitluck S."/>
            <person name="Peters L."/>
            <person name="Ovchinnikova G."/>
            <person name="Munk A.C."/>
            <person name="Detter J.C."/>
            <person name="Han C."/>
            <person name="Tapia R."/>
            <person name="Land M."/>
            <person name="Hauser L."/>
            <person name="Kyrpides N."/>
            <person name="Ivanova N."/>
            <person name="Pagani I."/>
            <person name="Ritalahtilisa K."/>
            <person name="Loeffler F."/>
            <person name="Woyke T."/>
        </authorList>
    </citation>
    <scope>NUCLEOTIDE SEQUENCE [LARGE SCALE GENOMIC DNA]</scope>
    <source>
        <strain evidence="4">ATCC BAA-1885 / DSM 22778 / Grapes</strain>
    </source>
</reference>
<dbReference type="RefSeq" id="WP_014271074.1">
    <property type="nucleotide sequence ID" value="NC_016633.1"/>
</dbReference>
<keyword evidence="3" id="KW-0269">Exonuclease</keyword>
<dbReference type="InterPro" id="IPR005135">
    <property type="entry name" value="Endo/exonuclease/phosphatase"/>
</dbReference>
<organism evidence="3 4">
    <name type="scientific">Sphaerochaeta pleomorpha (strain ATCC BAA-1885 / DSM 22778 / Grapes)</name>
    <dbReference type="NCBI Taxonomy" id="158190"/>
    <lineage>
        <taxon>Bacteria</taxon>
        <taxon>Pseudomonadati</taxon>
        <taxon>Spirochaetota</taxon>
        <taxon>Spirochaetia</taxon>
        <taxon>Spirochaetales</taxon>
        <taxon>Sphaerochaetaceae</taxon>
        <taxon>Sphaerochaeta</taxon>
    </lineage>
</organism>
<dbReference type="PANTHER" id="PTHR42834">
    <property type="entry name" value="ENDONUCLEASE/EXONUCLEASE/PHOSPHATASE FAMILY PROTEIN (AFU_ORTHOLOGUE AFUA_3G09210)"/>
    <property type="match status" value="1"/>
</dbReference>
<dbReference type="InterPro" id="IPR036691">
    <property type="entry name" value="Endo/exonu/phosph_ase_sf"/>
</dbReference>
<protein>
    <submittedName>
        <fullName evidence="3">Exonuclease III</fullName>
    </submittedName>
</protein>
<keyword evidence="1" id="KW-0732">Signal</keyword>
<dbReference type="STRING" id="158190.SpiGrapes_2473"/>
<evidence type="ECO:0000313" key="4">
    <source>
        <dbReference type="Proteomes" id="UP000005632"/>
    </source>
</evidence>
<feature type="chain" id="PRO_5003514241" evidence="1">
    <location>
        <begin position="23"/>
        <end position="337"/>
    </location>
</feature>
<dbReference type="Pfam" id="PF19580">
    <property type="entry name" value="Exo_endo_phos_3"/>
    <property type="match status" value="1"/>
</dbReference>
<feature type="signal peptide" evidence="1">
    <location>
        <begin position="1"/>
        <end position="22"/>
    </location>
</feature>
<keyword evidence="3" id="KW-0378">Hydrolase</keyword>
<dbReference type="GO" id="GO:0004527">
    <property type="term" value="F:exonuclease activity"/>
    <property type="evidence" value="ECO:0007669"/>
    <property type="project" value="UniProtKB-KW"/>
</dbReference>
<keyword evidence="4" id="KW-1185">Reference proteome</keyword>
<keyword evidence="3" id="KW-0540">Nuclease</keyword>
<name>G8QTJ3_SPHPG</name>
<dbReference type="PANTHER" id="PTHR42834:SF1">
    <property type="entry name" value="ENDONUCLEASE_EXONUCLEASE_PHOSPHATASE FAMILY PROTEIN (AFU_ORTHOLOGUE AFUA_3G09210)"/>
    <property type="match status" value="1"/>
</dbReference>
<proteinExistence type="predicted"/>
<dbReference type="KEGG" id="sgp:SpiGrapes_2473"/>
<evidence type="ECO:0000256" key="1">
    <source>
        <dbReference type="SAM" id="SignalP"/>
    </source>
</evidence>
<dbReference type="EMBL" id="CP003155">
    <property type="protein sequence ID" value="AEV30234.1"/>
    <property type="molecule type" value="Genomic_DNA"/>
</dbReference>
<dbReference type="PROSITE" id="PS51257">
    <property type="entry name" value="PROKAR_LIPOPROTEIN"/>
    <property type="match status" value="1"/>
</dbReference>
<evidence type="ECO:0000259" key="2">
    <source>
        <dbReference type="Pfam" id="PF19580"/>
    </source>
</evidence>
<evidence type="ECO:0000313" key="3">
    <source>
        <dbReference type="EMBL" id="AEV30234.1"/>
    </source>
</evidence>